<keyword evidence="10" id="KW-1185">Reference proteome</keyword>
<keyword evidence="4" id="KW-0812">Transmembrane</keyword>
<evidence type="ECO:0000256" key="8">
    <source>
        <dbReference type="ARBA" id="ARBA00023136"/>
    </source>
</evidence>
<keyword evidence="7" id="KW-0175">Coiled coil</keyword>
<dbReference type="InterPro" id="IPR038407">
    <property type="entry name" value="v-SNARE_N_sf"/>
</dbReference>
<keyword evidence="6" id="KW-1133">Transmembrane helix</keyword>
<comment type="caution">
    <text evidence="9">The sequence shown here is derived from an EMBL/GenBank/DDBJ whole genome shotgun (WGS) entry which is preliminary data.</text>
</comment>
<dbReference type="CDD" id="cd15890">
    <property type="entry name" value="SNARE_Vti1b"/>
    <property type="match status" value="1"/>
</dbReference>
<gene>
    <name evidence="9" type="ORF">APZ42_016928</name>
</gene>
<dbReference type="Proteomes" id="UP000076858">
    <property type="component" value="Unassembled WGS sequence"/>
</dbReference>
<comment type="similarity">
    <text evidence="2">Belongs to the VTI1 family.</text>
</comment>
<name>A0A0P5PMF6_9CRUS</name>
<evidence type="ECO:0000256" key="6">
    <source>
        <dbReference type="ARBA" id="ARBA00022989"/>
    </source>
</evidence>
<dbReference type="GO" id="GO:0048280">
    <property type="term" value="P:vesicle fusion with Golgi apparatus"/>
    <property type="evidence" value="ECO:0007669"/>
    <property type="project" value="TreeGrafter"/>
</dbReference>
<proteinExistence type="inferred from homology"/>
<dbReference type="GO" id="GO:0042147">
    <property type="term" value="P:retrograde transport, endosome to Golgi"/>
    <property type="evidence" value="ECO:0007669"/>
    <property type="project" value="TreeGrafter"/>
</dbReference>
<dbReference type="SUPFAM" id="SSF58038">
    <property type="entry name" value="SNARE fusion complex"/>
    <property type="match status" value="1"/>
</dbReference>
<organism evidence="9 10">
    <name type="scientific">Daphnia magna</name>
    <dbReference type="NCBI Taxonomy" id="35525"/>
    <lineage>
        <taxon>Eukaryota</taxon>
        <taxon>Metazoa</taxon>
        <taxon>Ecdysozoa</taxon>
        <taxon>Arthropoda</taxon>
        <taxon>Crustacea</taxon>
        <taxon>Branchiopoda</taxon>
        <taxon>Diplostraca</taxon>
        <taxon>Cladocera</taxon>
        <taxon>Anomopoda</taxon>
        <taxon>Daphniidae</taxon>
        <taxon>Daphnia</taxon>
    </lineage>
</organism>
<evidence type="ECO:0000313" key="9">
    <source>
        <dbReference type="EMBL" id="KZS17310.1"/>
    </source>
</evidence>
<dbReference type="FunFam" id="1.20.5.110:FF:000002">
    <property type="entry name" value="Vesicle transport through interaction with t-SNAREsB"/>
    <property type="match status" value="1"/>
</dbReference>
<dbReference type="Gene3D" id="1.20.58.400">
    <property type="entry name" value="t-snare proteins"/>
    <property type="match status" value="1"/>
</dbReference>
<dbReference type="OrthoDB" id="430637at2759"/>
<dbReference type="GO" id="GO:0006891">
    <property type="term" value="P:intra-Golgi vesicle-mediated transport"/>
    <property type="evidence" value="ECO:0007669"/>
    <property type="project" value="TreeGrafter"/>
</dbReference>
<evidence type="ECO:0000313" key="10">
    <source>
        <dbReference type="Proteomes" id="UP000076858"/>
    </source>
</evidence>
<dbReference type="STRING" id="35525.A0A0P5PMF6"/>
<dbReference type="GO" id="GO:0006886">
    <property type="term" value="P:intracellular protein transport"/>
    <property type="evidence" value="ECO:0007669"/>
    <property type="project" value="InterPro"/>
</dbReference>
<dbReference type="EMBL" id="LRGB01000642">
    <property type="protein sequence ID" value="KZS17310.1"/>
    <property type="molecule type" value="Genomic_DNA"/>
</dbReference>
<dbReference type="GO" id="GO:0005794">
    <property type="term" value="C:Golgi apparatus"/>
    <property type="evidence" value="ECO:0007669"/>
    <property type="project" value="TreeGrafter"/>
</dbReference>
<dbReference type="GO" id="GO:0012507">
    <property type="term" value="C:ER to Golgi transport vesicle membrane"/>
    <property type="evidence" value="ECO:0007669"/>
    <property type="project" value="TreeGrafter"/>
</dbReference>
<dbReference type="Gene3D" id="1.20.5.110">
    <property type="match status" value="1"/>
</dbReference>
<accession>A0A0P5PMF6</accession>
<dbReference type="GO" id="GO:1903076">
    <property type="term" value="P:regulation of protein localization to plasma membrane"/>
    <property type="evidence" value="ECO:0007669"/>
    <property type="project" value="TreeGrafter"/>
</dbReference>
<comment type="subcellular location">
    <subcellularLocation>
        <location evidence="1">Membrane</location>
        <topology evidence="1">Single-pass type IV membrane protein</topology>
    </subcellularLocation>
</comment>
<keyword evidence="8" id="KW-0472">Membrane</keyword>
<dbReference type="Pfam" id="PF05008">
    <property type="entry name" value="V-SNARE"/>
    <property type="match status" value="1"/>
</dbReference>
<evidence type="ECO:0000256" key="1">
    <source>
        <dbReference type="ARBA" id="ARBA00004211"/>
    </source>
</evidence>
<dbReference type="SUPFAM" id="SSF47661">
    <property type="entry name" value="t-snare proteins"/>
    <property type="match status" value="1"/>
</dbReference>
<protein>
    <submittedName>
        <fullName evidence="9">Vesicle transport through interaction with t-SNAREsB</fullName>
    </submittedName>
</protein>
<dbReference type="InterPro" id="IPR000727">
    <property type="entry name" value="T_SNARE_dom"/>
</dbReference>
<reference evidence="9 10" key="1">
    <citation type="submission" date="2016-03" db="EMBL/GenBank/DDBJ databases">
        <title>EvidentialGene: Evidence-directed Construction of Genes on Genomes.</title>
        <authorList>
            <person name="Gilbert D.G."/>
            <person name="Choi J.-H."/>
            <person name="Mockaitis K."/>
            <person name="Colbourne J."/>
            <person name="Pfrender M."/>
        </authorList>
    </citation>
    <scope>NUCLEOTIDE SEQUENCE [LARGE SCALE GENOMIC DNA]</scope>
    <source>
        <strain evidence="9 10">Xinb3</strain>
        <tissue evidence="9">Complete organism</tissue>
    </source>
</reference>
<dbReference type="GO" id="GO:0006896">
    <property type="term" value="P:Golgi to vacuole transport"/>
    <property type="evidence" value="ECO:0007669"/>
    <property type="project" value="TreeGrafter"/>
</dbReference>
<dbReference type="GO" id="GO:0031902">
    <property type="term" value="C:late endosome membrane"/>
    <property type="evidence" value="ECO:0007669"/>
    <property type="project" value="TreeGrafter"/>
</dbReference>
<dbReference type="PANTHER" id="PTHR21230:SF89">
    <property type="entry name" value="VESICLE TRANSPORT THROUGH INTERACTION WITH T-SNARES HOMOLOG 1B"/>
    <property type="match status" value="1"/>
</dbReference>
<dbReference type="Pfam" id="PF12352">
    <property type="entry name" value="V-SNARE_C"/>
    <property type="match status" value="1"/>
</dbReference>
<keyword evidence="5" id="KW-0653">Protein transport</keyword>
<evidence type="ECO:0000256" key="4">
    <source>
        <dbReference type="ARBA" id="ARBA00022692"/>
    </source>
</evidence>
<evidence type="ECO:0000256" key="2">
    <source>
        <dbReference type="ARBA" id="ARBA00006108"/>
    </source>
</evidence>
<dbReference type="SMART" id="SM00397">
    <property type="entry name" value="t_SNARE"/>
    <property type="match status" value="1"/>
</dbReference>
<keyword evidence="3" id="KW-0813">Transport</keyword>
<dbReference type="InterPro" id="IPR007705">
    <property type="entry name" value="Vesicle_trsprt_v-SNARE_N"/>
</dbReference>
<dbReference type="GO" id="GO:0016236">
    <property type="term" value="P:macroautophagy"/>
    <property type="evidence" value="ECO:0007669"/>
    <property type="project" value="TreeGrafter"/>
</dbReference>
<dbReference type="GO" id="GO:0005484">
    <property type="term" value="F:SNAP receptor activity"/>
    <property type="evidence" value="ECO:0007669"/>
    <property type="project" value="TreeGrafter"/>
</dbReference>
<evidence type="ECO:0000256" key="7">
    <source>
        <dbReference type="ARBA" id="ARBA00023054"/>
    </source>
</evidence>
<dbReference type="GO" id="GO:0005789">
    <property type="term" value="C:endoplasmic reticulum membrane"/>
    <property type="evidence" value="ECO:0007669"/>
    <property type="project" value="TreeGrafter"/>
</dbReference>
<evidence type="ECO:0000256" key="5">
    <source>
        <dbReference type="ARBA" id="ARBA00022927"/>
    </source>
</evidence>
<evidence type="ECO:0000256" key="3">
    <source>
        <dbReference type="ARBA" id="ARBA00022448"/>
    </source>
</evidence>
<dbReference type="PANTHER" id="PTHR21230">
    <property type="entry name" value="VESICLE TRANSPORT V-SNARE PROTEIN VTI1-RELATED"/>
    <property type="match status" value="1"/>
</dbReference>
<dbReference type="GO" id="GO:0005829">
    <property type="term" value="C:cytosol"/>
    <property type="evidence" value="ECO:0007669"/>
    <property type="project" value="GOC"/>
</dbReference>
<dbReference type="GO" id="GO:0031201">
    <property type="term" value="C:SNARE complex"/>
    <property type="evidence" value="ECO:0007669"/>
    <property type="project" value="TreeGrafter"/>
</dbReference>
<sequence length="227" mass="25604">MSSEKFETLDEDVQGLFEVLQRKCTGRLEQCFGEEKKQIIADVERGIDEARQAIFEMEAEARAAPGSFRMEMMGRVRKHQDTASKLALLIKSSKQAEMSLASSRGAMFENHSVGYNQNRGIDNTLQATVRQGTAVLERTSQSLHRTTQVALESEEIGTGVIQELSQQREVLVRTRDRLTVTDAELGRSRRILRSMSRVALTNKLVLICIILLEICILAGLVYYKFFS</sequence>
<dbReference type="InterPro" id="IPR010989">
    <property type="entry name" value="SNARE"/>
</dbReference>
<dbReference type="AlphaFoldDB" id="A0A0P5PMF6"/>
<dbReference type="GO" id="GO:0000149">
    <property type="term" value="F:SNARE binding"/>
    <property type="evidence" value="ECO:0007669"/>
    <property type="project" value="TreeGrafter"/>
</dbReference>